<dbReference type="Proteomes" id="UP000821845">
    <property type="component" value="Chromosome 5"/>
</dbReference>
<sequence length="96" mass="10620">MAPLMAPAEPRTWGCLGAAGGKGRELRVAQRGGLTSAASVVDGWPCPRCHRRVRFDWKTRQDCGALSTPKPERWRRGRCLSSSPPMERSHAPMHRA</sequence>
<gene>
    <name evidence="1" type="ORF">HPB50_017874</name>
</gene>
<evidence type="ECO:0000313" key="1">
    <source>
        <dbReference type="EMBL" id="KAH6930730.1"/>
    </source>
</evidence>
<proteinExistence type="predicted"/>
<evidence type="ECO:0000313" key="2">
    <source>
        <dbReference type="Proteomes" id="UP000821845"/>
    </source>
</evidence>
<keyword evidence="2" id="KW-1185">Reference proteome</keyword>
<name>A0ACB7S7N3_HYAAI</name>
<reference evidence="1" key="1">
    <citation type="submission" date="2020-05" db="EMBL/GenBank/DDBJ databases">
        <title>Large-scale comparative analyses of tick genomes elucidate their genetic diversity and vector capacities.</title>
        <authorList>
            <person name="Jia N."/>
            <person name="Wang J."/>
            <person name="Shi W."/>
            <person name="Du L."/>
            <person name="Sun Y."/>
            <person name="Zhan W."/>
            <person name="Jiang J."/>
            <person name="Wang Q."/>
            <person name="Zhang B."/>
            <person name="Ji P."/>
            <person name="Sakyi L.B."/>
            <person name="Cui X."/>
            <person name="Yuan T."/>
            <person name="Jiang B."/>
            <person name="Yang W."/>
            <person name="Lam T.T.-Y."/>
            <person name="Chang Q."/>
            <person name="Ding S."/>
            <person name="Wang X."/>
            <person name="Zhu J."/>
            <person name="Ruan X."/>
            <person name="Zhao L."/>
            <person name="Wei J."/>
            <person name="Que T."/>
            <person name="Du C."/>
            <person name="Cheng J."/>
            <person name="Dai P."/>
            <person name="Han X."/>
            <person name="Huang E."/>
            <person name="Gao Y."/>
            <person name="Liu J."/>
            <person name="Shao H."/>
            <person name="Ye R."/>
            <person name="Li L."/>
            <person name="Wei W."/>
            <person name="Wang X."/>
            <person name="Wang C."/>
            <person name="Yang T."/>
            <person name="Huo Q."/>
            <person name="Li W."/>
            <person name="Guo W."/>
            <person name="Chen H."/>
            <person name="Zhou L."/>
            <person name="Ni X."/>
            <person name="Tian J."/>
            <person name="Zhou Y."/>
            <person name="Sheng Y."/>
            <person name="Liu T."/>
            <person name="Pan Y."/>
            <person name="Xia L."/>
            <person name="Li J."/>
            <person name="Zhao F."/>
            <person name="Cao W."/>
        </authorList>
    </citation>
    <scope>NUCLEOTIDE SEQUENCE</scope>
    <source>
        <strain evidence="1">Hyas-2018</strain>
    </source>
</reference>
<protein>
    <submittedName>
        <fullName evidence="1">Uncharacterized protein</fullName>
    </submittedName>
</protein>
<accession>A0ACB7S7N3</accession>
<comment type="caution">
    <text evidence="1">The sequence shown here is derived from an EMBL/GenBank/DDBJ whole genome shotgun (WGS) entry which is preliminary data.</text>
</comment>
<dbReference type="EMBL" id="CM023485">
    <property type="protein sequence ID" value="KAH6930730.1"/>
    <property type="molecule type" value="Genomic_DNA"/>
</dbReference>
<organism evidence="1 2">
    <name type="scientific">Hyalomma asiaticum</name>
    <name type="common">Tick</name>
    <dbReference type="NCBI Taxonomy" id="266040"/>
    <lineage>
        <taxon>Eukaryota</taxon>
        <taxon>Metazoa</taxon>
        <taxon>Ecdysozoa</taxon>
        <taxon>Arthropoda</taxon>
        <taxon>Chelicerata</taxon>
        <taxon>Arachnida</taxon>
        <taxon>Acari</taxon>
        <taxon>Parasitiformes</taxon>
        <taxon>Ixodida</taxon>
        <taxon>Ixodoidea</taxon>
        <taxon>Ixodidae</taxon>
        <taxon>Hyalomminae</taxon>
        <taxon>Hyalomma</taxon>
    </lineage>
</organism>